<evidence type="ECO:0000256" key="2">
    <source>
        <dbReference type="ARBA" id="ARBA00012438"/>
    </source>
</evidence>
<feature type="domain" description="Histidine kinase/HSP90-like ATPase" evidence="10">
    <location>
        <begin position="618"/>
        <end position="708"/>
    </location>
</feature>
<dbReference type="Gene3D" id="3.30.450.40">
    <property type="match status" value="3"/>
</dbReference>
<keyword evidence="7" id="KW-0067">ATP-binding</keyword>
<dbReference type="CDD" id="cd16917">
    <property type="entry name" value="HATPase_UhpB-NarQ-NarX-like"/>
    <property type="match status" value="1"/>
</dbReference>
<dbReference type="InterPro" id="IPR003594">
    <property type="entry name" value="HATPase_dom"/>
</dbReference>
<dbReference type="Pfam" id="PF07730">
    <property type="entry name" value="HisKA_3"/>
    <property type="match status" value="1"/>
</dbReference>
<evidence type="ECO:0000256" key="8">
    <source>
        <dbReference type="ARBA" id="ARBA00023012"/>
    </source>
</evidence>
<gene>
    <name evidence="11" type="ORF">OWR29_40010</name>
</gene>
<keyword evidence="5" id="KW-0547">Nucleotide-binding</keyword>
<evidence type="ECO:0000259" key="9">
    <source>
        <dbReference type="SMART" id="SM00065"/>
    </source>
</evidence>
<dbReference type="InterPro" id="IPR050482">
    <property type="entry name" value="Sensor_HK_TwoCompSys"/>
</dbReference>
<evidence type="ECO:0000256" key="7">
    <source>
        <dbReference type="ARBA" id="ARBA00022840"/>
    </source>
</evidence>
<name>A0ABT4BCH3_9ACTN</name>
<dbReference type="InterPro" id="IPR029016">
    <property type="entry name" value="GAF-like_dom_sf"/>
</dbReference>
<comment type="catalytic activity">
    <reaction evidence="1">
        <text>ATP + protein L-histidine = ADP + protein N-phospho-L-histidine.</text>
        <dbReference type="EC" id="2.7.13.3"/>
    </reaction>
</comment>
<comment type="caution">
    <text evidence="11">The sequence shown here is derived from an EMBL/GenBank/DDBJ whole genome shotgun (WGS) entry which is preliminary data.</text>
</comment>
<organism evidence="11 12">
    <name type="scientific">Paractinoplanes pyxinae</name>
    <dbReference type="NCBI Taxonomy" id="2997416"/>
    <lineage>
        <taxon>Bacteria</taxon>
        <taxon>Bacillati</taxon>
        <taxon>Actinomycetota</taxon>
        <taxon>Actinomycetes</taxon>
        <taxon>Micromonosporales</taxon>
        <taxon>Micromonosporaceae</taxon>
        <taxon>Paractinoplanes</taxon>
    </lineage>
</organism>
<evidence type="ECO:0000313" key="12">
    <source>
        <dbReference type="Proteomes" id="UP001151002"/>
    </source>
</evidence>
<keyword evidence="3" id="KW-0597">Phosphoprotein</keyword>
<evidence type="ECO:0000256" key="5">
    <source>
        <dbReference type="ARBA" id="ARBA00022741"/>
    </source>
</evidence>
<dbReference type="SMART" id="SM00065">
    <property type="entry name" value="GAF"/>
    <property type="match status" value="3"/>
</dbReference>
<accession>A0ABT4BCH3</accession>
<dbReference type="RefSeq" id="WP_267568783.1">
    <property type="nucleotide sequence ID" value="NZ_JAPNTZ010000019.1"/>
</dbReference>
<dbReference type="SUPFAM" id="SSF55874">
    <property type="entry name" value="ATPase domain of HSP90 chaperone/DNA topoisomerase II/histidine kinase"/>
    <property type="match status" value="1"/>
</dbReference>
<protein>
    <recommendedName>
        <fullName evidence="2">histidine kinase</fullName>
        <ecNumber evidence="2">2.7.13.3</ecNumber>
    </recommendedName>
</protein>
<keyword evidence="6" id="KW-0418">Kinase</keyword>
<keyword evidence="4" id="KW-0808">Transferase</keyword>
<dbReference type="InterPro" id="IPR003018">
    <property type="entry name" value="GAF"/>
</dbReference>
<dbReference type="InterPro" id="IPR036890">
    <property type="entry name" value="HATPase_C_sf"/>
</dbReference>
<dbReference type="InterPro" id="IPR011712">
    <property type="entry name" value="Sig_transdc_His_kin_sub3_dim/P"/>
</dbReference>
<keyword evidence="12" id="KW-1185">Reference proteome</keyword>
<reference evidence="11" key="1">
    <citation type="submission" date="2022-11" db="EMBL/GenBank/DDBJ databases">
        <authorList>
            <person name="Somphong A."/>
            <person name="Phongsopitanun W."/>
        </authorList>
    </citation>
    <scope>NUCLEOTIDE SEQUENCE</scope>
    <source>
        <strain evidence="11">Pm04-4</strain>
    </source>
</reference>
<dbReference type="Pfam" id="PF02518">
    <property type="entry name" value="HATPase_c"/>
    <property type="match status" value="1"/>
</dbReference>
<proteinExistence type="predicted"/>
<dbReference type="PANTHER" id="PTHR24421">
    <property type="entry name" value="NITRATE/NITRITE SENSOR PROTEIN NARX-RELATED"/>
    <property type="match status" value="1"/>
</dbReference>
<dbReference type="PANTHER" id="PTHR24421:SF10">
    <property type="entry name" value="NITRATE_NITRITE SENSOR PROTEIN NARQ"/>
    <property type="match status" value="1"/>
</dbReference>
<evidence type="ECO:0000259" key="10">
    <source>
        <dbReference type="SMART" id="SM00387"/>
    </source>
</evidence>
<dbReference type="EMBL" id="JAPNTZ010000019">
    <property type="protein sequence ID" value="MCY1144215.1"/>
    <property type="molecule type" value="Genomic_DNA"/>
</dbReference>
<evidence type="ECO:0000313" key="11">
    <source>
        <dbReference type="EMBL" id="MCY1144215.1"/>
    </source>
</evidence>
<dbReference type="EC" id="2.7.13.3" evidence="2"/>
<evidence type="ECO:0000256" key="6">
    <source>
        <dbReference type="ARBA" id="ARBA00022777"/>
    </source>
</evidence>
<dbReference type="SMART" id="SM00387">
    <property type="entry name" value="HATPase_c"/>
    <property type="match status" value="1"/>
</dbReference>
<feature type="domain" description="GAF" evidence="9">
    <location>
        <begin position="368"/>
        <end position="515"/>
    </location>
</feature>
<keyword evidence="8" id="KW-0902">Two-component regulatory system</keyword>
<sequence length="717" mass="75740">MDRLVDAEREALIRLGRLAASGSIDVLFDAMAEELAHITDAETGETFTVGSGVCRFEADGALTLLAGWGRVVDDSHPIGISLPLHGDSANRRVYETGRPARMDGPRDDVGPIAERLNKIDARSVVAVPIFVDDRLWGSATVVSERARPLPANTETRLAGFAALAATAISSAQHREQVQRLADEQSALRRVATLVAAGAKPEDVWASVLAELGVLCRASRSAMIRFDPPDVVTIVAGWSADGAPESISARWPLSESGLSLLIDGQRPVVRIDDWSRMGGELAETLRARWSVNTSVMAPVLTGGGIWGGVVVHSPTGIVLPQDTERRVVAFAELVSTALANAAAGAEVRRLADEQATVRRIATLVAQQAPVPDVCQAVTDELIALLPVEDVVICRYEGDGTAVILGRRGMLAALHPVGLRGRVDPDTAAGQVCEQRRTVRVDSYVEAVSVSGQAVREAGARSTVACPIFAGGRYWGWLSVTSAQSGRVPDLVVQPVTDCIDLIATSIRNVETEDNLRASRERIVTATDEARRRFERDLHDGAQQRLVSLALELRLGAPDFAAAADEIDSILDDLRDLSRGLHPAVLAEGDLPAALRALSARSPVPVELTLPPHWPGVDDSVQVACYYVAAEALTNVAKHARATAADVTLAVHETSLTLTITDDGAGGADRTRGSGLVGIIDRVEAFGGSLTVDSPPGQGTTLVATLPTARASAGRTTGG</sequence>
<evidence type="ECO:0000256" key="1">
    <source>
        <dbReference type="ARBA" id="ARBA00000085"/>
    </source>
</evidence>
<feature type="domain" description="GAF" evidence="9">
    <location>
        <begin position="23"/>
        <end position="178"/>
    </location>
</feature>
<dbReference type="Proteomes" id="UP001151002">
    <property type="component" value="Unassembled WGS sequence"/>
</dbReference>
<dbReference type="Pfam" id="PF01590">
    <property type="entry name" value="GAF"/>
    <property type="match status" value="2"/>
</dbReference>
<dbReference type="Gene3D" id="3.30.565.10">
    <property type="entry name" value="Histidine kinase-like ATPase, C-terminal domain"/>
    <property type="match status" value="1"/>
</dbReference>
<dbReference type="Gene3D" id="1.20.5.1930">
    <property type="match status" value="1"/>
</dbReference>
<feature type="domain" description="GAF" evidence="9">
    <location>
        <begin position="199"/>
        <end position="347"/>
    </location>
</feature>
<dbReference type="SUPFAM" id="SSF55781">
    <property type="entry name" value="GAF domain-like"/>
    <property type="match status" value="3"/>
</dbReference>
<evidence type="ECO:0000256" key="4">
    <source>
        <dbReference type="ARBA" id="ARBA00022679"/>
    </source>
</evidence>
<evidence type="ECO:0000256" key="3">
    <source>
        <dbReference type="ARBA" id="ARBA00022553"/>
    </source>
</evidence>